<feature type="compositionally biased region" description="Acidic residues" evidence="1">
    <location>
        <begin position="146"/>
        <end position="155"/>
    </location>
</feature>
<keyword evidence="2" id="KW-1133">Transmembrane helix</keyword>
<name>A0A6J4JRP8_9PSEU</name>
<feature type="compositionally biased region" description="Low complexity" evidence="1">
    <location>
        <begin position="156"/>
        <end position="176"/>
    </location>
</feature>
<sequence>AAGPADADRTTVSPTGPGTDPAEHPTVVIGGDDATRVAPSAGPGTRVLGADDPDDRPTALHGAPGGPDDPDDPDRDDRDAPRSTPWRRYALLAATALLIFLIAMLAITGIERVKGSPLGGDGPGTSVGTVFGTAAPRTSTSAPETTESEPADDTTSEAPTSTTSEAPETSVTTTSPRPSLVPSGLLPGN</sequence>
<reference evidence="3" key="1">
    <citation type="submission" date="2020-02" db="EMBL/GenBank/DDBJ databases">
        <authorList>
            <person name="Meier V. D."/>
        </authorList>
    </citation>
    <scope>NUCLEOTIDE SEQUENCE</scope>
    <source>
        <strain evidence="3">AVDCRST_MAG54</strain>
    </source>
</reference>
<dbReference type="AlphaFoldDB" id="A0A6J4JRP8"/>
<protein>
    <submittedName>
        <fullName evidence="3">Uncharacterized protein</fullName>
    </submittedName>
</protein>
<organism evidence="3">
    <name type="scientific">uncultured Actinomycetospora sp</name>
    <dbReference type="NCBI Taxonomy" id="1135996"/>
    <lineage>
        <taxon>Bacteria</taxon>
        <taxon>Bacillati</taxon>
        <taxon>Actinomycetota</taxon>
        <taxon>Actinomycetes</taxon>
        <taxon>Pseudonocardiales</taxon>
        <taxon>Pseudonocardiaceae</taxon>
        <taxon>Actinomycetospora</taxon>
        <taxon>environmental samples</taxon>
    </lineage>
</organism>
<evidence type="ECO:0000256" key="1">
    <source>
        <dbReference type="SAM" id="MobiDB-lite"/>
    </source>
</evidence>
<feature type="transmembrane region" description="Helical" evidence="2">
    <location>
        <begin position="89"/>
        <end position="110"/>
    </location>
</feature>
<feature type="region of interest" description="Disordered" evidence="1">
    <location>
        <begin position="117"/>
        <end position="189"/>
    </location>
</feature>
<evidence type="ECO:0000313" key="3">
    <source>
        <dbReference type="EMBL" id="CAA9285757.1"/>
    </source>
</evidence>
<gene>
    <name evidence="3" type="ORF">AVDCRST_MAG54-4018</name>
</gene>
<keyword evidence="2" id="KW-0472">Membrane</keyword>
<keyword evidence="2" id="KW-0812">Transmembrane</keyword>
<feature type="region of interest" description="Disordered" evidence="1">
    <location>
        <begin position="1"/>
        <end position="85"/>
    </location>
</feature>
<dbReference type="EMBL" id="CADCTH010000507">
    <property type="protein sequence ID" value="CAA9285757.1"/>
    <property type="molecule type" value="Genomic_DNA"/>
</dbReference>
<proteinExistence type="predicted"/>
<feature type="non-terminal residue" evidence="3">
    <location>
        <position position="1"/>
    </location>
</feature>
<evidence type="ECO:0000256" key="2">
    <source>
        <dbReference type="SAM" id="Phobius"/>
    </source>
</evidence>
<feature type="compositionally biased region" description="Low complexity" evidence="1">
    <location>
        <begin position="133"/>
        <end position="145"/>
    </location>
</feature>
<accession>A0A6J4JRP8</accession>